<dbReference type="InterPro" id="IPR017452">
    <property type="entry name" value="GPCR_Rhodpsn_7TM"/>
</dbReference>
<evidence type="ECO:0000259" key="14">
    <source>
        <dbReference type="PROSITE" id="PS50262"/>
    </source>
</evidence>
<evidence type="ECO:0000256" key="9">
    <source>
        <dbReference type="ARBA" id="ARBA00023157"/>
    </source>
</evidence>
<reference evidence="16" key="2">
    <citation type="journal article" date="2014" name="Nat. Commun.">
        <title>The cavefish genome reveals candidate genes for eye loss.</title>
        <authorList>
            <person name="McGaugh S.E."/>
            <person name="Gross J.B."/>
            <person name="Aken B."/>
            <person name="Blin M."/>
            <person name="Borowsky R."/>
            <person name="Chalopin D."/>
            <person name="Hinaux H."/>
            <person name="Jeffery W.R."/>
            <person name="Keene A."/>
            <person name="Ma L."/>
            <person name="Minx P."/>
            <person name="Murphy D."/>
            <person name="O'Quin K.E."/>
            <person name="Retaux S."/>
            <person name="Rohner N."/>
            <person name="Searle S.M."/>
            <person name="Stahl B.A."/>
            <person name="Tabin C."/>
            <person name="Volff J.N."/>
            <person name="Yoshizawa M."/>
            <person name="Warren W.C."/>
        </authorList>
    </citation>
    <scope>NUCLEOTIDE SEQUENCE [LARGE SCALE GENOMIC DNA]</scope>
    <source>
        <strain evidence="16">female</strain>
    </source>
</reference>
<feature type="transmembrane region" description="Helical" evidence="13">
    <location>
        <begin position="264"/>
        <end position="283"/>
    </location>
</feature>
<protein>
    <recommendedName>
        <fullName evidence="14">G-protein coupled receptors family 1 profile domain-containing protein</fullName>
    </recommendedName>
</protein>
<reference evidence="15" key="4">
    <citation type="submission" date="2025-09" db="UniProtKB">
        <authorList>
            <consortium name="Ensembl"/>
        </authorList>
    </citation>
    <scope>IDENTIFICATION</scope>
</reference>
<feature type="domain" description="G-protein coupled receptors family 1 profile" evidence="14">
    <location>
        <begin position="44"/>
        <end position="281"/>
    </location>
</feature>
<evidence type="ECO:0000256" key="13">
    <source>
        <dbReference type="SAM" id="Phobius"/>
    </source>
</evidence>
<feature type="transmembrane region" description="Helical" evidence="13">
    <location>
        <begin position="187"/>
        <end position="211"/>
    </location>
</feature>
<dbReference type="GeneTree" id="ENSGT00940000165062"/>
<sequence>YSSSVDAHYNISVLLRLESLDIPQTGILPTLIMAVVSYCFILTCNLTILLAIALDHNLHKPMYILLFNLSINDLMGATAFFPQLINTCVFQALTVHLYCAGALTILTVMAYDRYVAICQPLHYHTIMTPNTLIKMIVGIWVTDLVLVGTLFLLLTPFSLCQTFISDVYCNNPSIMKLICDNTTVNNFYGLSLSVFLQGVSSIAVVFTYIQILKTCLHNKQSNTKSKAIRTCATHLVVFTVFQVTTIFTIMSHRFSQVSPYLRRSVGSSFLIFPPILNPLIYGLSTKEIRGKVMFLFNRNKINFKK</sequence>
<dbReference type="GO" id="GO:0004930">
    <property type="term" value="F:G protein-coupled receptor activity"/>
    <property type="evidence" value="ECO:0007669"/>
    <property type="project" value="UniProtKB-KW"/>
</dbReference>
<evidence type="ECO:0000256" key="4">
    <source>
        <dbReference type="ARBA" id="ARBA00022692"/>
    </source>
</evidence>
<feature type="transmembrane region" description="Helical" evidence="13">
    <location>
        <begin position="232"/>
        <end position="252"/>
    </location>
</feature>
<evidence type="ECO:0000256" key="6">
    <source>
        <dbReference type="ARBA" id="ARBA00022989"/>
    </source>
</evidence>
<dbReference type="PROSITE" id="PS00237">
    <property type="entry name" value="G_PROTEIN_RECEP_F1_1"/>
    <property type="match status" value="1"/>
</dbReference>
<evidence type="ECO:0000256" key="10">
    <source>
        <dbReference type="ARBA" id="ARBA00023170"/>
    </source>
</evidence>
<dbReference type="PANTHER" id="PTHR26451">
    <property type="entry name" value="G_PROTEIN_RECEP_F1_2 DOMAIN-CONTAINING PROTEIN"/>
    <property type="match status" value="1"/>
</dbReference>
<keyword evidence="11" id="KW-0325">Glycoprotein</keyword>
<comment type="subcellular location">
    <subcellularLocation>
        <location evidence="1">Cell membrane</location>
        <topology evidence="1">Multi-pass membrane protein</topology>
    </subcellularLocation>
</comment>
<dbReference type="SUPFAM" id="SSF81321">
    <property type="entry name" value="Family A G protein-coupled receptor-like"/>
    <property type="match status" value="1"/>
</dbReference>
<keyword evidence="12" id="KW-0807">Transducer</keyword>
<reference evidence="16" key="1">
    <citation type="submission" date="2013-03" db="EMBL/GenBank/DDBJ databases">
        <authorList>
            <person name="Jeffery W."/>
            <person name="Warren W."/>
            <person name="Wilson R.K."/>
        </authorList>
    </citation>
    <scope>NUCLEOTIDE SEQUENCE</scope>
    <source>
        <strain evidence="16">female</strain>
    </source>
</reference>
<accession>A0A3B1IFL1</accession>
<evidence type="ECO:0000256" key="1">
    <source>
        <dbReference type="ARBA" id="ARBA00004651"/>
    </source>
</evidence>
<reference evidence="15" key="3">
    <citation type="submission" date="2025-08" db="UniProtKB">
        <authorList>
            <consortium name="Ensembl"/>
        </authorList>
    </citation>
    <scope>IDENTIFICATION</scope>
</reference>
<dbReference type="Proteomes" id="UP000018467">
    <property type="component" value="Unassembled WGS sequence"/>
</dbReference>
<feature type="transmembrane region" description="Helical" evidence="13">
    <location>
        <begin position="90"/>
        <end position="111"/>
    </location>
</feature>
<evidence type="ECO:0000256" key="2">
    <source>
        <dbReference type="ARBA" id="ARBA00022475"/>
    </source>
</evidence>
<dbReference type="GO" id="GO:0005886">
    <property type="term" value="C:plasma membrane"/>
    <property type="evidence" value="ECO:0007669"/>
    <property type="project" value="UniProtKB-SubCell"/>
</dbReference>
<keyword evidence="2" id="KW-1003">Cell membrane</keyword>
<dbReference type="GO" id="GO:0004984">
    <property type="term" value="F:olfactory receptor activity"/>
    <property type="evidence" value="ECO:0007669"/>
    <property type="project" value="InterPro"/>
</dbReference>
<dbReference type="InterPro" id="IPR000276">
    <property type="entry name" value="GPCR_Rhodpsn"/>
</dbReference>
<evidence type="ECO:0000256" key="8">
    <source>
        <dbReference type="ARBA" id="ARBA00023136"/>
    </source>
</evidence>
<evidence type="ECO:0000256" key="5">
    <source>
        <dbReference type="ARBA" id="ARBA00022725"/>
    </source>
</evidence>
<dbReference type="PRINTS" id="PR00245">
    <property type="entry name" value="OLFACTORYR"/>
</dbReference>
<dbReference type="PANTHER" id="PTHR26451:SF854">
    <property type="entry name" value="ODORANT RECEPTOR-RELATED"/>
    <property type="match status" value="1"/>
</dbReference>
<keyword evidence="4 13" id="KW-0812">Transmembrane</keyword>
<evidence type="ECO:0000256" key="11">
    <source>
        <dbReference type="ARBA" id="ARBA00023180"/>
    </source>
</evidence>
<dbReference type="Gene3D" id="1.20.1070.10">
    <property type="entry name" value="Rhodopsin 7-helix transmembrane proteins"/>
    <property type="match status" value="1"/>
</dbReference>
<proteinExistence type="predicted"/>
<feature type="transmembrane region" description="Helical" evidence="13">
    <location>
        <begin position="27"/>
        <end position="52"/>
    </location>
</feature>
<organism evidence="15 16">
    <name type="scientific">Astyanax mexicanus</name>
    <name type="common">Blind cave fish</name>
    <name type="synonym">Astyanax fasciatus mexicanus</name>
    <dbReference type="NCBI Taxonomy" id="7994"/>
    <lineage>
        <taxon>Eukaryota</taxon>
        <taxon>Metazoa</taxon>
        <taxon>Chordata</taxon>
        <taxon>Craniata</taxon>
        <taxon>Vertebrata</taxon>
        <taxon>Euteleostomi</taxon>
        <taxon>Actinopterygii</taxon>
        <taxon>Neopterygii</taxon>
        <taxon>Teleostei</taxon>
        <taxon>Ostariophysi</taxon>
        <taxon>Characiformes</taxon>
        <taxon>Characoidei</taxon>
        <taxon>Acestrorhamphidae</taxon>
        <taxon>Acestrorhamphinae</taxon>
        <taxon>Astyanax</taxon>
    </lineage>
</organism>
<dbReference type="FunFam" id="1.20.1070.10:FF:000024">
    <property type="entry name" value="Olfactory receptor"/>
    <property type="match status" value="1"/>
</dbReference>
<dbReference type="Bgee" id="ENSAMXG00000041999">
    <property type="expression patterns" value="Expressed in olfactory epithelium"/>
</dbReference>
<dbReference type="InterPro" id="IPR000725">
    <property type="entry name" value="Olfact_rcpt"/>
</dbReference>
<keyword evidence="7" id="KW-0297">G-protein coupled receptor</keyword>
<keyword evidence="3" id="KW-0716">Sensory transduction</keyword>
<evidence type="ECO:0000256" key="7">
    <source>
        <dbReference type="ARBA" id="ARBA00023040"/>
    </source>
</evidence>
<dbReference type="GO" id="GO:0005549">
    <property type="term" value="F:odorant binding"/>
    <property type="evidence" value="ECO:0007669"/>
    <property type="project" value="TreeGrafter"/>
</dbReference>
<keyword evidence="9" id="KW-1015">Disulfide bond</keyword>
<dbReference type="AlphaFoldDB" id="A0A3B1IFL1"/>
<evidence type="ECO:0000256" key="12">
    <source>
        <dbReference type="ARBA" id="ARBA00023224"/>
    </source>
</evidence>
<keyword evidence="10" id="KW-0675">Receptor</keyword>
<evidence type="ECO:0000256" key="3">
    <source>
        <dbReference type="ARBA" id="ARBA00022606"/>
    </source>
</evidence>
<dbReference type="InterPro" id="IPR052921">
    <property type="entry name" value="GPCR1_Superfamily_Member"/>
</dbReference>
<keyword evidence="6 13" id="KW-1133">Transmembrane helix</keyword>
<evidence type="ECO:0000313" key="15">
    <source>
        <dbReference type="Ensembl" id="ENSAMXP00000028692.1"/>
    </source>
</evidence>
<dbReference type="InParanoid" id="A0A3B1IFL1"/>
<name>A0A3B1IFL1_ASTMX</name>
<feature type="transmembrane region" description="Helical" evidence="13">
    <location>
        <begin position="64"/>
        <end position="84"/>
    </location>
</feature>
<keyword evidence="16" id="KW-1185">Reference proteome</keyword>
<dbReference type="PROSITE" id="PS50262">
    <property type="entry name" value="G_PROTEIN_RECEP_F1_2"/>
    <property type="match status" value="1"/>
</dbReference>
<dbReference type="Pfam" id="PF13853">
    <property type="entry name" value="7tm_4"/>
    <property type="match status" value="1"/>
</dbReference>
<evidence type="ECO:0000313" key="16">
    <source>
        <dbReference type="Proteomes" id="UP000018467"/>
    </source>
</evidence>
<keyword evidence="5" id="KW-0552">Olfaction</keyword>
<dbReference type="Ensembl" id="ENSAMXT00000042310.1">
    <property type="protein sequence ID" value="ENSAMXP00000028692.1"/>
    <property type="gene ID" value="ENSAMXG00000041999.1"/>
</dbReference>
<keyword evidence="8 13" id="KW-0472">Membrane</keyword>
<feature type="transmembrane region" description="Helical" evidence="13">
    <location>
        <begin position="132"/>
        <end position="154"/>
    </location>
</feature>